<dbReference type="RefSeq" id="WP_069776457.1">
    <property type="nucleotide sequence ID" value="NZ_CP017248.1"/>
</dbReference>
<evidence type="ECO:0000313" key="1">
    <source>
        <dbReference type="EMBL" id="AOR29799.1"/>
    </source>
</evidence>
<reference evidence="2" key="1">
    <citation type="submission" date="2016-09" db="EMBL/GenBank/DDBJ databases">
        <title>Streptomyces puniciscabiei strain:TW1S1 Genome sequencing and assembly.</title>
        <authorList>
            <person name="Kim M.-K."/>
            <person name="Kim S.B."/>
        </authorList>
    </citation>
    <scope>NUCLEOTIDE SEQUENCE [LARGE SCALE GENOMIC DNA]</scope>
    <source>
        <strain evidence="2">TW1S1</strain>
    </source>
</reference>
<dbReference type="EMBL" id="CP017248">
    <property type="protein sequence ID" value="AOR29799.1"/>
    <property type="molecule type" value="Genomic_DNA"/>
</dbReference>
<accession>A0A1D7Y335</accession>
<dbReference type="AlphaFoldDB" id="A0A1D7Y335"/>
<protein>
    <submittedName>
        <fullName evidence="1">Uncharacterized protein</fullName>
    </submittedName>
</protein>
<sequence length="122" mass="13249">MTAASSKITGCRNLVATATVKTAVTRAYTSHNALFHHIEPRPGQFLYGQCGDTRYAATAFELTPGATPKERVGIQDDGSARKYFILRDGQPWVYSHSAAPFSGGCVGIPKELSRLWDNCPSE</sequence>
<gene>
    <name evidence="1" type="ORF">BFF78_00670</name>
</gene>
<dbReference type="Proteomes" id="UP000094960">
    <property type="component" value="Chromosome"/>
</dbReference>
<keyword evidence="2" id="KW-1185">Reference proteome</keyword>
<name>A0A1D7Y335_9ACTN</name>
<organism evidence="1 2">
    <name type="scientific">Streptomyces fodineus</name>
    <dbReference type="NCBI Taxonomy" id="1904616"/>
    <lineage>
        <taxon>Bacteria</taxon>
        <taxon>Bacillati</taxon>
        <taxon>Actinomycetota</taxon>
        <taxon>Actinomycetes</taxon>
        <taxon>Kitasatosporales</taxon>
        <taxon>Streptomycetaceae</taxon>
        <taxon>Streptomyces</taxon>
    </lineage>
</organism>
<evidence type="ECO:0000313" key="2">
    <source>
        <dbReference type="Proteomes" id="UP000094960"/>
    </source>
</evidence>
<proteinExistence type="predicted"/>
<dbReference type="KEGG" id="spun:BFF78_00670"/>